<feature type="domain" description="Pyridoxamine kinase/Phosphomethylpyrimidine kinase" evidence="5">
    <location>
        <begin position="14"/>
        <end position="255"/>
    </location>
</feature>
<reference evidence="7" key="1">
    <citation type="submission" date="2023-08" db="EMBL/GenBank/DDBJ databases">
        <title>Methanolobus mangrovi sp. nov. and Methanolobus sediminis sp. nov, two novel methylotrophic methanogens isolated from mangrove sediments in China.</title>
        <authorList>
            <person name="Zhou J."/>
        </authorList>
    </citation>
    <scope>NUCLEOTIDE SEQUENCE</scope>
    <source>
        <strain evidence="7">FTZ2</strain>
    </source>
</reference>
<dbReference type="PANTHER" id="PTHR20858">
    <property type="entry name" value="PHOSPHOMETHYLPYRIMIDINE KINASE"/>
    <property type="match status" value="1"/>
</dbReference>
<dbReference type="NCBIfam" id="TIGR00097">
    <property type="entry name" value="HMP-P_kinase"/>
    <property type="match status" value="1"/>
</dbReference>
<evidence type="ECO:0000256" key="4">
    <source>
        <dbReference type="ARBA" id="ARBA00022840"/>
    </source>
</evidence>
<gene>
    <name evidence="7" type="primary">thiD</name>
    <name evidence="7" type="ORF">RE476_01410</name>
</gene>
<dbReference type="EC" id="2.7.1.49" evidence="7"/>
<dbReference type="Pfam" id="PF10120">
    <property type="entry name" value="ThiN"/>
    <property type="match status" value="1"/>
</dbReference>
<dbReference type="GO" id="GO:0005829">
    <property type="term" value="C:cytosol"/>
    <property type="evidence" value="ECO:0007669"/>
    <property type="project" value="TreeGrafter"/>
</dbReference>
<dbReference type="Pfam" id="PF08543">
    <property type="entry name" value="Phos_pyr_kin"/>
    <property type="match status" value="1"/>
</dbReference>
<evidence type="ECO:0000259" key="5">
    <source>
        <dbReference type="Pfam" id="PF08543"/>
    </source>
</evidence>
<dbReference type="GO" id="GO:0008902">
    <property type="term" value="F:hydroxymethylpyrimidine kinase activity"/>
    <property type="evidence" value="ECO:0007669"/>
    <property type="project" value="UniProtKB-EC"/>
</dbReference>
<sequence length="449" mass="47369">MSKIPVILTIAGSDSGGGAGIEADVKTIASIGLHPACAITSVTAQNTTGVLSAYDIPCEVIQNQIDAVCDDMDIRYAKSGMLSSSDIISTVAKMVKKHDLKLVVDPVMAAEAGGDLLRKDAVSTLKEELLPVSEVVTPNINEANILSGMQITNVEEAKEAAKVISQTGVKIVIVTGGHLDASDIIYDSEKDTYTIIPGTFVKGGTHGSGCTYSAALASSLAQGYKIDEAAKVAKDFVVEAIKGSVPVGKGVGPVNQLASILQNSERYTVLQNMKEGVRILTGCKEFAGLIPEVGCNIAMALPAAESTEDIAAVTGRIVKLKGTVHVVGDIEFGASSHVARIILASMKYDPISRAAVNIRYSEQLIDICQELDFSISSFSRDEEPENTHTMDWGTEDAIKKYGSVPDIISDKGGIGKEAMIRIIGHSATEVTQKAAKIAEKYAARKTKLN</sequence>
<dbReference type="GeneID" id="84228757"/>
<proteinExistence type="predicted"/>
<dbReference type="FunFam" id="3.40.1190.20:FF:000003">
    <property type="entry name" value="Phosphomethylpyrimidine kinase ThiD"/>
    <property type="match status" value="1"/>
</dbReference>
<dbReference type="SUPFAM" id="SSF53613">
    <property type="entry name" value="Ribokinase-like"/>
    <property type="match status" value="1"/>
</dbReference>
<evidence type="ECO:0000256" key="1">
    <source>
        <dbReference type="ARBA" id="ARBA00022679"/>
    </source>
</evidence>
<evidence type="ECO:0000256" key="3">
    <source>
        <dbReference type="ARBA" id="ARBA00022777"/>
    </source>
</evidence>
<dbReference type="GO" id="GO:0009228">
    <property type="term" value="P:thiamine biosynthetic process"/>
    <property type="evidence" value="ECO:0007669"/>
    <property type="project" value="InterPro"/>
</dbReference>
<dbReference type="GO" id="GO:0008972">
    <property type="term" value="F:phosphomethylpyrimidine kinase activity"/>
    <property type="evidence" value="ECO:0007669"/>
    <property type="project" value="UniProtKB-EC"/>
</dbReference>
<dbReference type="Gene3D" id="3.40.225.10">
    <property type="entry name" value="Class II aldolase/adducin N-terminal domain"/>
    <property type="match status" value="1"/>
</dbReference>
<dbReference type="GO" id="GO:0005524">
    <property type="term" value="F:ATP binding"/>
    <property type="evidence" value="ECO:0007669"/>
    <property type="project" value="UniProtKB-KW"/>
</dbReference>
<evidence type="ECO:0000313" key="8">
    <source>
        <dbReference type="Proteomes" id="UP001183006"/>
    </source>
</evidence>
<dbReference type="CDD" id="cd01169">
    <property type="entry name" value="HMPP_kinase"/>
    <property type="match status" value="1"/>
</dbReference>
<dbReference type="RefSeq" id="WP_309308479.1">
    <property type="nucleotide sequence ID" value="NZ_CP133594.1"/>
</dbReference>
<dbReference type="EC" id="2.7.4.7" evidence="7"/>
<keyword evidence="8" id="KW-1185">Reference proteome</keyword>
<keyword evidence="3 7" id="KW-0418">Kinase</keyword>
<keyword evidence="1 7" id="KW-0808">Transferase</keyword>
<dbReference type="AlphaFoldDB" id="A0AA51YJU2"/>
<dbReference type="InterPro" id="IPR029056">
    <property type="entry name" value="Ribokinase-like"/>
</dbReference>
<dbReference type="Gene3D" id="3.40.1190.20">
    <property type="match status" value="1"/>
</dbReference>
<organism evidence="7 8">
    <name type="scientific">Methanolobus mangrovi</name>
    <dbReference type="NCBI Taxonomy" id="3072977"/>
    <lineage>
        <taxon>Archaea</taxon>
        <taxon>Methanobacteriati</taxon>
        <taxon>Methanobacteriota</taxon>
        <taxon>Stenosarchaea group</taxon>
        <taxon>Methanomicrobia</taxon>
        <taxon>Methanosarcinales</taxon>
        <taxon>Methanosarcinaceae</taxon>
        <taxon>Methanolobus</taxon>
    </lineage>
</organism>
<evidence type="ECO:0000256" key="2">
    <source>
        <dbReference type="ARBA" id="ARBA00022741"/>
    </source>
</evidence>
<dbReference type="InterPro" id="IPR019293">
    <property type="entry name" value="ThiN"/>
</dbReference>
<protein>
    <submittedName>
        <fullName evidence="7">Bifunctional hydroxymethylpyrimidine kinase/phosphomethylpyrimidine kinase</fullName>
        <ecNumber evidence="7">2.7.1.49</ecNumber>
        <ecNumber evidence="7">2.7.4.7</ecNumber>
    </submittedName>
</protein>
<dbReference type="InterPro" id="IPR013749">
    <property type="entry name" value="PM/HMP-P_kinase-1"/>
</dbReference>
<dbReference type="Proteomes" id="UP001183006">
    <property type="component" value="Chromosome"/>
</dbReference>
<dbReference type="PANTHER" id="PTHR20858:SF17">
    <property type="entry name" value="HYDROXYMETHYLPYRIMIDINE_PHOSPHOMETHYLPYRIMIDINE KINASE THI20-RELATED"/>
    <property type="match status" value="1"/>
</dbReference>
<evidence type="ECO:0000259" key="6">
    <source>
        <dbReference type="Pfam" id="PF10120"/>
    </source>
</evidence>
<dbReference type="InterPro" id="IPR036409">
    <property type="entry name" value="Aldolase_II/adducin_N_sf"/>
</dbReference>
<dbReference type="EMBL" id="CP133594">
    <property type="protein sequence ID" value="WMW22504.1"/>
    <property type="molecule type" value="Genomic_DNA"/>
</dbReference>
<evidence type="ECO:0000313" key="7">
    <source>
        <dbReference type="EMBL" id="WMW22504.1"/>
    </source>
</evidence>
<keyword evidence="4" id="KW-0067">ATP-binding</keyword>
<accession>A0AA51YJU2</accession>
<name>A0AA51YJU2_9EURY</name>
<dbReference type="SUPFAM" id="SSF53639">
    <property type="entry name" value="AraD/HMP-PK domain-like"/>
    <property type="match status" value="1"/>
</dbReference>
<feature type="domain" description="Thiamine-phosphate synthase ThiN" evidence="6">
    <location>
        <begin position="272"/>
        <end position="435"/>
    </location>
</feature>
<dbReference type="KEGG" id="mmav:RE476_01410"/>
<keyword evidence="2" id="KW-0547">Nucleotide-binding</keyword>
<dbReference type="InterPro" id="IPR004399">
    <property type="entry name" value="HMP/HMP-P_kinase_dom"/>
</dbReference>